<proteinExistence type="predicted"/>
<comment type="caution">
    <text evidence="1">The sequence shown here is derived from an EMBL/GenBank/DDBJ whole genome shotgun (WGS) entry which is preliminary data.</text>
</comment>
<keyword evidence="2" id="KW-1185">Reference proteome</keyword>
<reference evidence="1 2" key="1">
    <citation type="journal article" date="2020" name="Microb. Genom.">
        <title>Genetic diversity of clinical and environmental Mucorales isolates obtained from an investigation of mucormycosis cases among solid organ transplant recipients.</title>
        <authorList>
            <person name="Nguyen M.H."/>
            <person name="Kaul D."/>
            <person name="Muto C."/>
            <person name="Cheng S.J."/>
            <person name="Richter R.A."/>
            <person name="Bruno V.M."/>
            <person name="Liu G."/>
            <person name="Beyhan S."/>
            <person name="Sundermann A.J."/>
            <person name="Mounaud S."/>
            <person name="Pasculle A.W."/>
            <person name="Nierman W.C."/>
            <person name="Driscoll E."/>
            <person name="Cumbie R."/>
            <person name="Clancy C.J."/>
            <person name="Dupont C.L."/>
        </authorList>
    </citation>
    <scope>NUCLEOTIDE SEQUENCE [LARGE SCALE GENOMIC DNA]</scope>
    <source>
        <strain evidence="1 2">GL24</strain>
    </source>
</reference>
<evidence type="ECO:0000313" key="1">
    <source>
        <dbReference type="EMBL" id="KAG1541524.1"/>
    </source>
</evidence>
<organism evidence="1 2">
    <name type="scientific">Rhizopus delemar</name>
    <dbReference type="NCBI Taxonomy" id="936053"/>
    <lineage>
        <taxon>Eukaryota</taxon>
        <taxon>Fungi</taxon>
        <taxon>Fungi incertae sedis</taxon>
        <taxon>Mucoromycota</taxon>
        <taxon>Mucoromycotina</taxon>
        <taxon>Mucoromycetes</taxon>
        <taxon>Mucorales</taxon>
        <taxon>Mucorineae</taxon>
        <taxon>Rhizopodaceae</taxon>
        <taxon>Rhizopus</taxon>
    </lineage>
</organism>
<sequence>MIGFPWIPSGCGQAKPCHRGKVKSSLSAFPEWASRCPHPRMAWIYRRRWVSSEGEHILQCEFAADRTEQAGRGEVVVQLVRVLVVPAGRVERVVDVDIDLGAFGHLIGHIEVPGNERPDPAVVARGLLAGVRVRIGRAVRSGRRLQAVQRRTVTGHVTIGERQAAAGVVQAVGTPVVAHARHRADAVGIDIRVPVATLPGQACAQLAAQVAVAAFRVRVGGVALFLGRDLVGVVHAQLEAAPLRG</sequence>
<dbReference type="AlphaFoldDB" id="A0A9P6Y8V1"/>
<accession>A0A9P6Y8V1</accession>
<evidence type="ECO:0000313" key="2">
    <source>
        <dbReference type="Proteomes" id="UP000740926"/>
    </source>
</evidence>
<protein>
    <submittedName>
        <fullName evidence="1">Uncharacterized protein</fullName>
    </submittedName>
</protein>
<dbReference type="EMBL" id="JAANIU010006521">
    <property type="protein sequence ID" value="KAG1541524.1"/>
    <property type="molecule type" value="Genomic_DNA"/>
</dbReference>
<gene>
    <name evidence="1" type="ORF">G6F50_014225</name>
</gene>
<name>A0A9P6Y8V1_9FUNG</name>
<dbReference type="Proteomes" id="UP000740926">
    <property type="component" value="Unassembled WGS sequence"/>
</dbReference>